<evidence type="ECO:0000313" key="4">
    <source>
        <dbReference type="Proteomes" id="UP000094336"/>
    </source>
</evidence>
<dbReference type="OrthoDB" id="3260408at2759"/>
<dbReference type="AlphaFoldDB" id="A0A1E3QT44"/>
<dbReference type="STRING" id="984486.A0A1E3QT44"/>
<proteinExistence type="predicted"/>
<feature type="compositionally biased region" description="Low complexity" evidence="1">
    <location>
        <begin position="835"/>
        <end position="845"/>
    </location>
</feature>
<keyword evidence="2" id="KW-0472">Membrane</keyword>
<feature type="transmembrane region" description="Helical" evidence="2">
    <location>
        <begin position="7"/>
        <end position="26"/>
    </location>
</feature>
<name>A0A1E3QT44_9ASCO</name>
<sequence>MVCLLRSYKLVLVNILLAYVTLLAFWKCPSDGNYSGLCPAILHGKTAIQSHELYAKHVEPLVQQATPFVTTQLQNGQVVFQQVQAHYDAHWSEKMKPYVAHYYVFVNSITARLGEITKGFAPVQSFFVDVLSPYSQKSWHKANQFYRNHLAEKVLLARVHTTRLFCTYKPVVIKHSTFVLSKAQIHAVRIFHVAQLKLQRAYTTASAYTRSRILPQVHSTFHQSIKPVAVNIYQLHLRTNVIRFYYFAKLDVVDAFVCAQYAEFLKTPLGQHFVRFFQYVKQQSHDYKAVMEQKQHFLKEEFHSFVAKHSEGTTQRHHRVNLSFLNNIIDNINYYQAEMADDARGLFGKISGAVEAVAENYYKPASAESEIVFETSEAVSETFASSVSATEFVESAETVIKTTEASVESATEVAETAEQTVEVAGTASENDEVVETASENDETIEAVSEDSPELSDDNSDNSDPDSEDELGPIETRTLTVTATSTLDATGTEVVPVQEKNVVPDEDVNIKREIEQWKASVIDISQSSIADLQKSISEFAEEVLKEIKPVITQHLQNIQNGSKVYYKQLNEMILKIESDNLDPSERQVSRQDARDVFAAAHENRDTNSDSVKLLLSEKTSLLQNKINTEKQISIDVLENFSEVSTQQFLSNLVNTYGNKWEDWKQFYAIKNFLFDVRDELFNFDADLVVFERYLQEVQHTLHYVLNESGEYLAILRAKANLQFQLREERERKRDEAESLAATKAAADASAVLEAESDSEEEFETIYNVNVETVTISDSDESADATKDTEAVEEETKAVEEDSEGSEDSEESEESEESGEDESGEDESDNEEPTEISESAEAVVEAELPIVPDEPVADRETTDQQDSEQVIFSEADDGDSEDIEKVLAEESEESEGSEEFREESDDTGESEAEDEAKSETLAEQ</sequence>
<keyword evidence="2" id="KW-0812">Transmembrane</keyword>
<feature type="compositionally biased region" description="Acidic residues" evidence="1">
    <location>
        <begin position="887"/>
        <end position="912"/>
    </location>
</feature>
<feature type="compositionally biased region" description="Acidic residues" evidence="1">
    <location>
        <begin position="429"/>
        <end position="471"/>
    </location>
</feature>
<feature type="compositionally biased region" description="Acidic residues" evidence="1">
    <location>
        <begin position="799"/>
        <end position="833"/>
    </location>
</feature>
<keyword evidence="2" id="KW-1133">Transmembrane helix</keyword>
<feature type="compositionally biased region" description="Basic and acidic residues" evidence="1">
    <location>
        <begin position="782"/>
        <end position="798"/>
    </location>
</feature>
<evidence type="ECO:0008006" key="5">
    <source>
        <dbReference type="Google" id="ProtNLM"/>
    </source>
</evidence>
<organism evidence="3 4">
    <name type="scientific">Babjeviella inositovora NRRL Y-12698</name>
    <dbReference type="NCBI Taxonomy" id="984486"/>
    <lineage>
        <taxon>Eukaryota</taxon>
        <taxon>Fungi</taxon>
        <taxon>Dikarya</taxon>
        <taxon>Ascomycota</taxon>
        <taxon>Saccharomycotina</taxon>
        <taxon>Pichiomycetes</taxon>
        <taxon>Serinales incertae sedis</taxon>
        <taxon>Babjeviella</taxon>
    </lineage>
</organism>
<dbReference type="GeneID" id="30144878"/>
<keyword evidence="4" id="KW-1185">Reference proteome</keyword>
<dbReference type="EMBL" id="KV454429">
    <property type="protein sequence ID" value="ODQ80851.1"/>
    <property type="molecule type" value="Genomic_DNA"/>
</dbReference>
<reference evidence="4" key="1">
    <citation type="submission" date="2016-05" db="EMBL/GenBank/DDBJ databases">
        <title>Comparative genomics of biotechnologically important yeasts.</title>
        <authorList>
            <consortium name="DOE Joint Genome Institute"/>
            <person name="Riley R."/>
            <person name="Haridas S."/>
            <person name="Wolfe K.H."/>
            <person name="Lopes M.R."/>
            <person name="Hittinger C.T."/>
            <person name="Goker M."/>
            <person name="Salamov A."/>
            <person name="Wisecaver J."/>
            <person name="Long T.M."/>
            <person name="Aerts A.L."/>
            <person name="Barry K."/>
            <person name="Choi C."/>
            <person name="Clum A."/>
            <person name="Coughlan A.Y."/>
            <person name="Deshpande S."/>
            <person name="Douglass A.P."/>
            <person name="Hanson S.J."/>
            <person name="Klenk H.-P."/>
            <person name="Labutti K."/>
            <person name="Lapidus A."/>
            <person name="Lindquist E."/>
            <person name="Lipzen A."/>
            <person name="Meier-Kolthoff J.P."/>
            <person name="Ohm R.A."/>
            <person name="Otillar R.P."/>
            <person name="Pangilinan J."/>
            <person name="Peng Y."/>
            <person name="Rokas A."/>
            <person name="Rosa C.A."/>
            <person name="Scheuner C."/>
            <person name="Sibirny A.A."/>
            <person name="Slot J.C."/>
            <person name="Stielow J.B."/>
            <person name="Sun H."/>
            <person name="Kurtzman C.P."/>
            <person name="Blackwell M."/>
            <person name="Grigoriev I.V."/>
            <person name="Jeffries T.W."/>
        </authorList>
    </citation>
    <scope>NUCLEOTIDE SEQUENCE [LARGE SCALE GENOMIC DNA]</scope>
    <source>
        <strain evidence="4">NRRL Y-12698</strain>
    </source>
</reference>
<evidence type="ECO:0000256" key="1">
    <source>
        <dbReference type="SAM" id="MobiDB-lite"/>
    </source>
</evidence>
<feature type="compositionally biased region" description="Basic and acidic residues" evidence="1">
    <location>
        <begin position="913"/>
        <end position="922"/>
    </location>
</feature>
<gene>
    <name evidence="3" type="ORF">BABINDRAFT_12955</name>
</gene>
<evidence type="ECO:0000313" key="3">
    <source>
        <dbReference type="EMBL" id="ODQ80851.1"/>
    </source>
</evidence>
<evidence type="ECO:0000256" key="2">
    <source>
        <dbReference type="SAM" id="Phobius"/>
    </source>
</evidence>
<dbReference type="Proteomes" id="UP000094336">
    <property type="component" value="Unassembled WGS sequence"/>
</dbReference>
<dbReference type="RefSeq" id="XP_018986179.1">
    <property type="nucleotide sequence ID" value="XM_019127024.1"/>
</dbReference>
<accession>A0A1E3QT44</accession>
<protein>
    <recommendedName>
        <fullName evidence="5">Outer spore wall assembly protein SHE10</fullName>
    </recommendedName>
</protein>
<feature type="region of interest" description="Disordered" evidence="1">
    <location>
        <begin position="775"/>
        <end position="922"/>
    </location>
</feature>
<feature type="region of interest" description="Disordered" evidence="1">
    <location>
        <begin position="425"/>
        <end position="475"/>
    </location>
</feature>